<keyword evidence="1" id="KW-0472">Membrane</keyword>
<feature type="region of interest" description="Disordered" evidence="2">
    <location>
        <begin position="245"/>
        <end position="268"/>
    </location>
</feature>
<evidence type="ECO:0000313" key="4">
    <source>
        <dbReference type="Proteomes" id="UP000652354"/>
    </source>
</evidence>
<comment type="similarity">
    <text evidence="1">Belongs to the SURF1 family.</text>
</comment>
<protein>
    <recommendedName>
        <fullName evidence="1">SURF1-like protein</fullName>
    </recommendedName>
</protein>
<comment type="caution">
    <text evidence="3">The sequence shown here is derived from an EMBL/GenBank/DDBJ whole genome shotgun (WGS) entry which is preliminary data.</text>
</comment>
<comment type="subcellular location">
    <subcellularLocation>
        <location evidence="1">Cell membrane</location>
        <topology evidence="1">Multi-pass membrane protein</topology>
    </subcellularLocation>
</comment>
<dbReference type="PROSITE" id="PS50895">
    <property type="entry name" value="SURF1"/>
    <property type="match status" value="1"/>
</dbReference>
<keyword evidence="1" id="KW-1003">Cell membrane</keyword>
<name>A0A919Q3V6_9MICO</name>
<reference evidence="3" key="1">
    <citation type="submission" date="2021-01" db="EMBL/GenBank/DDBJ databases">
        <title>Whole genome shotgun sequence of Demequina activiva NBRC 110675.</title>
        <authorList>
            <person name="Komaki H."/>
            <person name="Tamura T."/>
        </authorList>
    </citation>
    <scope>NUCLEOTIDE SEQUENCE</scope>
    <source>
        <strain evidence="3">NBRC 110675</strain>
    </source>
</reference>
<organism evidence="3 4">
    <name type="scientific">Demequina activiva</name>
    <dbReference type="NCBI Taxonomy" id="1582364"/>
    <lineage>
        <taxon>Bacteria</taxon>
        <taxon>Bacillati</taxon>
        <taxon>Actinomycetota</taxon>
        <taxon>Actinomycetes</taxon>
        <taxon>Micrococcales</taxon>
        <taxon>Demequinaceae</taxon>
        <taxon>Demequina</taxon>
    </lineage>
</organism>
<dbReference type="InterPro" id="IPR002994">
    <property type="entry name" value="Surf1/Shy1"/>
</dbReference>
<sequence length="268" mass="28700">MPARRHPSLLRIAATMAVCLAVSAVATLLGLWQYGRHVERADARAAYGSAVESPVADLGAVVPAEASTLPPGAQWRTVTATGSFDPAPPTVLRGRPVDGTAAWQYLAWFDTVDGQSLMVNLGWVPQPGGTEDASAFDLPSDPGVQITVVLRDWEEDDGKTTAGSITRITPAQLPAPTGDPVPGYGMLRELCADDSCVPTPIGEPVPLPELTLGPHLSYAWQWWLFAVMAPVGGVLLLRRDARMDRAAPAARPPQRRRRLTDEEIEDAL</sequence>
<gene>
    <name evidence="3" type="ORF">Dac01nite_11780</name>
</gene>
<dbReference type="RefSeq" id="WP_203654280.1">
    <property type="nucleotide sequence ID" value="NZ_BONR01000002.1"/>
</dbReference>
<keyword evidence="1" id="KW-1133">Transmembrane helix</keyword>
<evidence type="ECO:0000256" key="1">
    <source>
        <dbReference type="RuleBase" id="RU363076"/>
    </source>
</evidence>
<keyword evidence="4" id="KW-1185">Reference proteome</keyword>
<feature type="transmembrane region" description="Helical" evidence="1">
    <location>
        <begin position="12"/>
        <end position="34"/>
    </location>
</feature>
<evidence type="ECO:0000256" key="2">
    <source>
        <dbReference type="SAM" id="MobiDB-lite"/>
    </source>
</evidence>
<dbReference type="Proteomes" id="UP000652354">
    <property type="component" value="Unassembled WGS sequence"/>
</dbReference>
<dbReference type="Pfam" id="PF02104">
    <property type="entry name" value="SURF1"/>
    <property type="match status" value="1"/>
</dbReference>
<keyword evidence="1" id="KW-0812">Transmembrane</keyword>
<dbReference type="AlphaFoldDB" id="A0A919Q3V6"/>
<dbReference type="EMBL" id="BONR01000002">
    <property type="protein sequence ID" value="GIG54426.1"/>
    <property type="molecule type" value="Genomic_DNA"/>
</dbReference>
<dbReference type="CDD" id="cd06662">
    <property type="entry name" value="SURF1"/>
    <property type="match status" value="1"/>
</dbReference>
<accession>A0A919Q3V6</accession>
<evidence type="ECO:0000313" key="3">
    <source>
        <dbReference type="EMBL" id="GIG54426.1"/>
    </source>
</evidence>
<proteinExistence type="inferred from homology"/>
<feature type="transmembrane region" description="Helical" evidence="1">
    <location>
        <begin position="220"/>
        <end position="237"/>
    </location>
</feature>
<dbReference type="GO" id="GO:0005886">
    <property type="term" value="C:plasma membrane"/>
    <property type="evidence" value="ECO:0007669"/>
    <property type="project" value="UniProtKB-SubCell"/>
</dbReference>